<dbReference type="AlphaFoldDB" id="A0AAV8VZI7"/>
<dbReference type="EMBL" id="JANEYG010000020">
    <property type="protein sequence ID" value="KAJ8919205.1"/>
    <property type="molecule type" value="Genomic_DNA"/>
</dbReference>
<comment type="caution">
    <text evidence="3">The sequence shown here is derived from an EMBL/GenBank/DDBJ whole genome shotgun (WGS) entry which is preliminary data.</text>
</comment>
<proteinExistence type="predicted"/>
<keyword evidence="2" id="KW-0472">Membrane</keyword>
<evidence type="ECO:0000256" key="1">
    <source>
        <dbReference type="SAM" id="MobiDB-lite"/>
    </source>
</evidence>
<name>A0AAV8VZI7_9CUCU</name>
<keyword evidence="2" id="KW-1133">Transmembrane helix</keyword>
<sequence>MEYVFIIKMYETGVYKYVHPIMFPPLQNCDSPRTYQSAGLPDLMTAFAIFILGIVFAVVIFIFECLWIRKKRLFLTLKKSLVQRKPAHQTHRETHTLQIPKPKT</sequence>
<protein>
    <submittedName>
        <fullName evidence="3">Uncharacterized protein</fullName>
    </submittedName>
</protein>
<evidence type="ECO:0000256" key="2">
    <source>
        <dbReference type="SAM" id="Phobius"/>
    </source>
</evidence>
<keyword evidence="2" id="KW-0812">Transmembrane</keyword>
<keyword evidence="4" id="KW-1185">Reference proteome</keyword>
<gene>
    <name evidence="3" type="ORF">NQ315_012193</name>
</gene>
<evidence type="ECO:0000313" key="3">
    <source>
        <dbReference type="EMBL" id="KAJ8919205.1"/>
    </source>
</evidence>
<accession>A0AAV8VZI7</accession>
<organism evidence="3 4">
    <name type="scientific">Exocentrus adspersus</name>
    <dbReference type="NCBI Taxonomy" id="1586481"/>
    <lineage>
        <taxon>Eukaryota</taxon>
        <taxon>Metazoa</taxon>
        <taxon>Ecdysozoa</taxon>
        <taxon>Arthropoda</taxon>
        <taxon>Hexapoda</taxon>
        <taxon>Insecta</taxon>
        <taxon>Pterygota</taxon>
        <taxon>Neoptera</taxon>
        <taxon>Endopterygota</taxon>
        <taxon>Coleoptera</taxon>
        <taxon>Polyphaga</taxon>
        <taxon>Cucujiformia</taxon>
        <taxon>Chrysomeloidea</taxon>
        <taxon>Cerambycidae</taxon>
        <taxon>Lamiinae</taxon>
        <taxon>Acanthocinini</taxon>
        <taxon>Exocentrus</taxon>
    </lineage>
</organism>
<feature type="transmembrane region" description="Helical" evidence="2">
    <location>
        <begin position="43"/>
        <end position="68"/>
    </location>
</feature>
<reference evidence="3 4" key="1">
    <citation type="journal article" date="2023" name="Insect Mol. Biol.">
        <title>Genome sequencing provides insights into the evolution of gene families encoding plant cell wall-degrading enzymes in longhorned beetles.</title>
        <authorList>
            <person name="Shin N.R."/>
            <person name="Okamura Y."/>
            <person name="Kirsch R."/>
            <person name="Pauchet Y."/>
        </authorList>
    </citation>
    <scope>NUCLEOTIDE SEQUENCE [LARGE SCALE GENOMIC DNA]</scope>
    <source>
        <strain evidence="3">EAD_L_NR</strain>
    </source>
</reference>
<evidence type="ECO:0000313" key="4">
    <source>
        <dbReference type="Proteomes" id="UP001159042"/>
    </source>
</evidence>
<feature type="region of interest" description="Disordered" evidence="1">
    <location>
        <begin position="85"/>
        <end position="104"/>
    </location>
</feature>
<dbReference type="Proteomes" id="UP001159042">
    <property type="component" value="Unassembled WGS sequence"/>
</dbReference>